<evidence type="ECO:0000313" key="1">
    <source>
        <dbReference type="EMBL" id="KAG5681279.1"/>
    </source>
</evidence>
<dbReference type="Pfam" id="PF04005">
    <property type="entry name" value="Hus1"/>
    <property type="match status" value="1"/>
</dbReference>
<reference evidence="1" key="1">
    <citation type="submission" date="2021-03" db="EMBL/GenBank/DDBJ databases">
        <title>Chromosome level genome of the anhydrobiotic midge Polypedilum vanderplanki.</title>
        <authorList>
            <person name="Yoshida Y."/>
            <person name="Kikawada T."/>
            <person name="Gusev O."/>
        </authorList>
    </citation>
    <scope>NUCLEOTIDE SEQUENCE</scope>
    <source>
        <strain evidence="1">NIAS01</strain>
        <tissue evidence="1">Whole body or cell culture</tissue>
    </source>
</reference>
<organism evidence="1 2">
    <name type="scientific">Polypedilum vanderplanki</name>
    <name type="common">Sleeping chironomid midge</name>
    <dbReference type="NCBI Taxonomy" id="319348"/>
    <lineage>
        <taxon>Eukaryota</taxon>
        <taxon>Metazoa</taxon>
        <taxon>Ecdysozoa</taxon>
        <taxon>Arthropoda</taxon>
        <taxon>Hexapoda</taxon>
        <taxon>Insecta</taxon>
        <taxon>Pterygota</taxon>
        <taxon>Neoptera</taxon>
        <taxon>Endopterygota</taxon>
        <taxon>Diptera</taxon>
        <taxon>Nematocera</taxon>
        <taxon>Chironomoidea</taxon>
        <taxon>Chironomidae</taxon>
        <taxon>Chironominae</taxon>
        <taxon>Polypedilum</taxon>
        <taxon>Polypedilum</taxon>
    </lineage>
</organism>
<name>A0A9J6CHD3_POLVA</name>
<protein>
    <recommendedName>
        <fullName evidence="3">Checkpoint protein</fullName>
    </recommendedName>
</protein>
<evidence type="ECO:0008006" key="3">
    <source>
        <dbReference type="Google" id="ProtNLM"/>
    </source>
</evidence>
<comment type="caution">
    <text evidence="1">The sequence shown here is derived from an EMBL/GenBank/DDBJ whole genome shotgun (WGS) entry which is preliminary data.</text>
</comment>
<keyword evidence="2" id="KW-1185">Reference proteome</keyword>
<dbReference type="GO" id="GO:0000077">
    <property type="term" value="P:DNA damage checkpoint signaling"/>
    <property type="evidence" value="ECO:0007669"/>
    <property type="project" value="InterPro"/>
</dbReference>
<dbReference type="AlphaFoldDB" id="A0A9J6CHD3"/>
<proteinExistence type="predicted"/>
<dbReference type="Proteomes" id="UP001107558">
    <property type="component" value="Chromosome 1"/>
</dbReference>
<dbReference type="InterPro" id="IPR007150">
    <property type="entry name" value="HUS1/Mec3"/>
</dbReference>
<gene>
    <name evidence="1" type="ORF">PVAND_010730</name>
</gene>
<dbReference type="GO" id="GO:0030896">
    <property type="term" value="C:checkpoint clamp complex"/>
    <property type="evidence" value="ECO:0007669"/>
    <property type="project" value="InterPro"/>
</dbReference>
<evidence type="ECO:0000313" key="2">
    <source>
        <dbReference type="Proteomes" id="UP001107558"/>
    </source>
</evidence>
<dbReference type="EMBL" id="JADBJN010000001">
    <property type="protein sequence ID" value="KAG5681279.1"/>
    <property type="molecule type" value="Genomic_DNA"/>
</dbReference>
<dbReference type="Gene3D" id="3.70.10.10">
    <property type="match status" value="1"/>
</dbReference>
<accession>A0A9J6CHD3</accession>
<sequence length="294" mass="35053">MRIKIVFDNQEYIHMLANAVIFLARQADRVMLCFSEDKLVLQIQKPFCFIELMIKKLAASYVFKGSEPIINEDIPYVYVECMSRTMISVFDTYHRKATQRLEMKMTQEGKLPLLDFRGTIKTEKSTSYVEFQLPVVYVSHVEMSITNLMDKLHFDFELKLPKFKKFRKYVDMFRDFKIIRIAANEGELVVYSEVEETKIMACFRKSKLNKDMQSVNFYEDFFKKNRYEVQVDWKLLNHFLHSINAMSYRNIELTCSIHHKRVLKLSFTVPIKEISFHFFLEHIENDNDDLSDSN</sequence>